<feature type="region of interest" description="Disordered" evidence="1">
    <location>
        <begin position="449"/>
        <end position="555"/>
    </location>
</feature>
<dbReference type="AlphaFoldDB" id="A0A1F6MHI8"/>
<reference evidence="3 4" key="1">
    <citation type="journal article" date="2016" name="Nat. Commun.">
        <title>Thousands of microbial genomes shed light on interconnected biogeochemical processes in an aquifer system.</title>
        <authorList>
            <person name="Anantharaman K."/>
            <person name="Brown C.T."/>
            <person name="Hug L.A."/>
            <person name="Sharon I."/>
            <person name="Castelle C.J."/>
            <person name="Probst A.J."/>
            <person name="Thomas B.C."/>
            <person name="Singh A."/>
            <person name="Wilkins M.J."/>
            <person name="Karaoz U."/>
            <person name="Brodie E.L."/>
            <person name="Williams K.H."/>
            <person name="Hubbard S.S."/>
            <person name="Banfield J.F."/>
        </authorList>
    </citation>
    <scope>NUCLEOTIDE SEQUENCE [LARGE SCALE GENOMIC DNA]</scope>
</reference>
<evidence type="ECO:0000313" key="4">
    <source>
        <dbReference type="Proteomes" id="UP000177457"/>
    </source>
</evidence>
<dbReference type="InterPro" id="IPR025861">
    <property type="entry name" value="CobT_VWA_dom"/>
</dbReference>
<dbReference type="Proteomes" id="UP000177457">
    <property type="component" value="Unassembled WGS sequence"/>
</dbReference>
<dbReference type="InterPro" id="IPR002035">
    <property type="entry name" value="VWF_A"/>
</dbReference>
<feature type="compositionally biased region" description="Acidic residues" evidence="1">
    <location>
        <begin position="422"/>
        <end position="432"/>
    </location>
</feature>
<feature type="compositionally biased region" description="Basic and acidic residues" evidence="1">
    <location>
        <begin position="453"/>
        <end position="475"/>
    </location>
</feature>
<feature type="compositionally biased region" description="Basic and acidic residues" evidence="1">
    <location>
        <begin position="320"/>
        <end position="330"/>
    </location>
</feature>
<evidence type="ECO:0000259" key="2">
    <source>
        <dbReference type="SMART" id="SM00327"/>
    </source>
</evidence>
<feature type="compositionally biased region" description="Gly residues" evidence="1">
    <location>
        <begin position="372"/>
        <end position="388"/>
    </location>
</feature>
<feature type="domain" description="VWFA" evidence="2">
    <location>
        <begin position="640"/>
        <end position="823"/>
    </location>
</feature>
<dbReference type="Pfam" id="PF11775">
    <property type="entry name" value="CobT_C"/>
    <property type="match status" value="1"/>
</dbReference>
<feature type="compositionally biased region" description="Basic and acidic residues" evidence="1">
    <location>
        <begin position="390"/>
        <end position="421"/>
    </location>
</feature>
<feature type="compositionally biased region" description="Basic and acidic residues" evidence="1">
    <location>
        <begin position="499"/>
        <end position="555"/>
    </location>
</feature>
<dbReference type="STRING" id="1798683.A3C90_00575"/>
<dbReference type="InterPro" id="IPR036465">
    <property type="entry name" value="vWFA_dom_sf"/>
</dbReference>
<name>A0A1F6MHI8_9BACT</name>
<accession>A0A1F6MHI8</accession>
<comment type="caution">
    <text evidence="3">The sequence shown here is derived from an EMBL/GenBank/DDBJ whole genome shotgun (WGS) entry which is preliminary data.</text>
</comment>
<gene>
    <name evidence="3" type="ORF">A3C90_00575</name>
</gene>
<dbReference type="Gene3D" id="3.40.50.410">
    <property type="entry name" value="von Willebrand factor, type A domain"/>
    <property type="match status" value="1"/>
</dbReference>
<proteinExistence type="predicted"/>
<feature type="region of interest" description="Disordered" evidence="1">
    <location>
        <begin position="320"/>
        <end position="433"/>
    </location>
</feature>
<dbReference type="SUPFAM" id="SSF53300">
    <property type="entry name" value="vWA-like"/>
    <property type="match status" value="1"/>
</dbReference>
<dbReference type="EMBL" id="MFQE01000036">
    <property type="protein sequence ID" value="OGH71099.1"/>
    <property type="molecule type" value="Genomic_DNA"/>
</dbReference>
<organism evidence="3 4">
    <name type="scientific">Candidatus Magasanikbacteria bacterium RIFCSPHIGHO2_02_FULL_51_14</name>
    <dbReference type="NCBI Taxonomy" id="1798683"/>
    <lineage>
        <taxon>Bacteria</taxon>
        <taxon>Candidatus Magasanikiibacteriota</taxon>
    </lineage>
</organism>
<sequence length="833" mass="94307">MDVILAEKDSLRNLWSLSMDCFDKYVFSSYSIGVFMDERFVPRQPDQNVRATTAIETRAYAKRPLDVFNITEKEPMKKRSPEEVEELKRKIGLIARVFSRNYAMDVYPSPDGGWSCGFAGGDEIMEEVEKFMAGEVPNLDHVAQEKWQPKRIHYDVKDIEEGMSEDQVLGVMRHEIGHAKNTDFKLLIEGQKMALDEGYLPSSYAQGWNSCEDPWVNNKEIGDSETVREKMTDLYRKWLPETRDHINTQPASHQLGLNIIHYWLTNESIPTLKDKEVLDLFDGIRSAVDEYFEADTPAESQKVFREKIWNTFKKLEKKSIEQEKQKEMMRRASGSTLGGEQGGGAEGKGQGEEQSMIDKIRQKLGLGKSKGKQGGQPQGQLQPGGTGGETDPKTKEEIKKEMERQEKAAKARKEKRDKEVGSDEELPEDIDLTDVPPELLKKIQEAIDALTPEQKKELEKKATEALDKKQADAANKKMPKGIQMEKDPDTGKFIPKVATSDKKKDDKVKKAVDDFNTEEDKKADQRARQEAEAEALREAEGKAEEAKKREAEQMRKDGFGPEEQDLYRRFKQLEQQMEGHINGFMRAMERYVPKKEETAYGGEAQYAGHKLSKRDVVKRAPLKDYRIQLRRQVVESEEPRLYIELLIDNSGSMRGQKMEESVKTAIFLARVLKRFEIPFGIKFFGDHVAAPMKLGDDYDDARKKIKPNVLKEGNASGLSTDMASPLFEAMDEMTAAKRKFVGCHGGVFIISDSGANSGPLTGSALGNYIKEKQKTFSILNFLLSDSAAELAEAQRLFGVGNVVQASDFGNLPSEAFKILRIVLERVLKTFRSS</sequence>
<feature type="compositionally biased region" description="Gly residues" evidence="1">
    <location>
        <begin position="336"/>
        <end position="348"/>
    </location>
</feature>
<protein>
    <recommendedName>
        <fullName evidence="2">VWFA domain-containing protein</fullName>
    </recommendedName>
</protein>
<evidence type="ECO:0000313" key="3">
    <source>
        <dbReference type="EMBL" id="OGH71099.1"/>
    </source>
</evidence>
<evidence type="ECO:0000256" key="1">
    <source>
        <dbReference type="SAM" id="MobiDB-lite"/>
    </source>
</evidence>
<dbReference type="SMART" id="SM00327">
    <property type="entry name" value="VWA"/>
    <property type="match status" value="1"/>
</dbReference>
<dbReference type="CDD" id="cd00198">
    <property type="entry name" value="vWFA"/>
    <property type="match status" value="1"/>
</dbReference>